<reference evidence="1 2" key="1">
    <citation type="journal article" date="2010" name="J. Bacteriol.">
        <title>Genome sequences of Pelagibaca bermudensis HTCC2601T and Maritimibacter alkaliphilus HTCC2654T, the type strains of two marine Roseobacter genera.</title>
        <authorList>
            <person name="Thrash J.C."/>
            <person name="Cho J.C."/>
            <person name="Ferriera S."/>
            <person name="Johnson J."/>
            <person name="Vergin K.L."/>
            <person name="Giovannoni S.J."/>
        </authorList>
    </citation>
    <scope>NUCLEOTIDE SEQUENCE [LARGE SCALE GENOMIC DNA]</scope>
    <source>
        <strain evidence="1 2">HTCC2654</strain>
    </source>
</reference>
<accession>A3VAR5</accession>
<dbReference type="RefSeq" id="WP_008335032.1">
    <property type="nucleotide sequence ID" value="NZ_CH902578.1"/>
</dbReference>
<dbReference type="Gene3D" id="3.40.50.300">
    <property type="entry name" value="P-loop containing nucleotide triphosphate hydrolases"/>
    <property type="match status" value="1"/>
</dbReference>
<organism evidence="1 2">
    <name type="scientific">Maritimibacter alkaliphilus HTCC2654</name>
    <dbReference type="NCBI Taxonomy" id="314271"/>
    <lineage>
        <taxon>Bacteria</taxon>
        <taxon>Pseudomonadati</taxon>
        <taxon>Pseudomonadota</taxon>
        <taxon>Alphaproteobacteria</taxon>
        <taxon>Rhodobacterales</taxon>
        <taxon>Roseobacteraceae</taxon>
        <taxon>Maritimibacter</taxon>
    </lineage>
</organism>
<comment type="caution">
    <text evidence="1">The sequence shown here is derived from an EMBL/GenBank/DDBJ whole genome shotgun (WGS) entry which is preliminary data.</text>
</comment>
<dbReference type="STRING" id="314271.RB2654_20523"/>
<dbReference type="eggNOG" id="COG4544">
    <property type="taxonomic scope" value="Bacteria"/>
</dbReference>
<evidence type="ECO:0000313" key="2">
    <source>
        <dbReference type="Proteomes" id="UP000002931"/>
    </source>
</evidence>
<evidence type="ECO:0008006" key="3">
    <source>
        <dbReference type="Google" id="ProtNLM"/>
    </source>
</evidence>
<proteinExistence type="predicted"/>
<dbReference type="HOGENOM" id="CLU_104195_0_0_5"/>
<name>A3VAR5_9RHOB</name>
<dbReference type="InterPro" id="IPR027417">
    <property type="entry name" value="P-loop_NTPase"/>
</dbReference>
<protein>
    <recommendedName>
        <fullName evidence="3">Protein ImuA</fullName>
    </recommendedName>
</protein>
<evidence type="ECO:0000313" key="1">
    <source>
        <dbReference type="EMBL" id="EAQ15006.1"/>
    </source>
</evidence>
<dbReference type="Proteomes" id="UP000002931">
    <property type="component" value="Unassembled WGS sequence"/>
</dbReference>
<gene>
    <name evidence="1" type="ORF">RB2654_20523</name>
</gene>
<keyword evidence="2" id="KW-1185">Reference proteome</keyword>
<dbReference type="AlphaFoldDB" id="A3VAR5"/>
<dbReference type="SUPFAM" id="SSF52540">
    <property type="entry name" value="P-loop containing nucleoside triphosphate hydrolases"/>
    <property type="match status" value="1"/>
</dbReference>
<sequence length="204" mass="22224">MHHNVLLDRRPHRATPGQPFLGRLELAQARVHEICGPARHTLALLIAAGMQGPVIWVRPGWEGARLHGPGMAQLMDPGRVVFVDAARPVDLLWTLEEALRSGAVPLVVGELPDPPGLTPMRRMQLACEAGAGQGTRPLGLILTPEGVAPGAESRWRMAPAHGADEGWRLTRERDRQEPPRSWQVGVKAGEFVLGAMPDPEPRLH</sequence>
<dbReference type="EMBL" id="AAMT01000001">
    <property type="protein sequence ID" value="EAQ15006.1"/>
    <property type="molecule type" value="Genomic_DNA"/>
</dbReference>